<evidence type="ECO:0000256" key="13">
    <source>
        <dbReference type="SAM" id="MobiDB-lite"/>
    </source>
</evidence>
<dbReference type="Gene3D" id="2.40.170.20">
    <property type="entry name" value="TonB-dependent receptor, beta-barrel domain"/>
    <property type="match status" value="1"/>
</dbReference>
<feature type="chain" id="PRO_5042866107" evidence="14">
    <location>
        <begin position="24"/>
        <end position="741"/>
    </location>
</feature>
<dbReference type="GO" id="GO:0044718">
    <property type="term" value="P:siderophore transmembrane transport"/>
    <property type="evidence" value="ECO:0007669"/>
    <property type="project" value="TreeGrafter"/>
</dbReference>
<evidence type="ECO:0000256" key="6">
    <source>
        <dbReference type="ARBA" id="ARBA00022729"/>
    </source>
</evidence>
<evidence type="ECO:0000256" key="2">
    <source>
        <dbReference type="ARBA" id="ARBA00008143"/>
    </source>
</evidence>
<evidence type="ECO:0000256" key="8">
    <source>
        <dbReference type="ARBA" id="ARBA00023136"/>
    </source>
</evidence>
<evidence type="ECO:0000313" key="17">
    <source>
        <dbReference type="EMBL" id="OBY52777.1"/>
    </source>
</evidence>
<feature type="domain" description="TonB-dependent receptor plug" evidence="16">
    <location>
        <begin position="46"/>
        <end position="151"/>
    </location>
</feature>
<sequence length="741" mass="83120">MLKKTKLAALVAVVCTYQNMALAEETSQLEEISVVEIETSDTLVNTKVDRKDIYLRQAKDVKDLFFNKLDVSVSQLQTARSGGEGVNIRGLQGNRVTTTVDGIPLPEAQESKHFISYGVEFGRADYVDVSSLRSADVQYAGSANSLSGSVNFATLEPVDLLKGRALGGFIGSGYNSADNSVYGTIGGAGKIGAYQGMVMTTIRNGDQTKNKGTNAGTGVNRTEPNPADTQNNYVLTKHYYQLNDQHRVGAAFEYQRKKIKTDLLTLNDTNIDRATGIQTKGNSIDRVKRSRFSLSHDYNNEHGWLQNAKTQVYYQNAGTDNYRHRLGTNNYRFEESNVNYKTYGINSNLMSFIDGNIPQVLRYGVSYNHTKATNYLHYERPAYGNSRHANFNGKPTSDTKQHKITGYFEDEIAFGKWVVTPQVGFVHYRMTPSGSHSDVAQFQPAKRSETKFAPKLSLEYRAAPEFIPYAQYSRGIRTPSPQQLTSYFFESVNYFIPGLGPQTANVAVVGNPNLRSETADNFEIGVKGQNEKLQYLVTGYYNHYKNFIDWVSKPTQGYTTFIQYDNLDKAKVYGFTADVKWTFYDDFYLTKGISYSRGRATNNGVKTPINSIQPLKVKFGLGYEGDTYGANIQWTYNRGKSDKDIEQSSAYLYNPTGGYSLFDLGVYWKPVENLTLTANVNNLFNKKYWNWNDISYLALLSKATQDQGRDPLSIPLAITSGNADRYSAPGRNFNVGIRYEF</sequence>
<evidence type="ECO:0000259" key="15">
    <source>
        <dbReference type="Pfam" id="PF00593"/>
    </source>
</evidence>
<evidence type="ECO:0000256" key="4">
    <source>
        <dbReference type="ARBA" id="ARBA00022452"/>
    </source>
</evidence>
<dbReference type="PROSITE" id="PS52016">
    <property type="entry name" value="TONB_DEPENDENT_REC_3"/>
    <property type="match status" value="1"/>
</dbReference>
<dbReference type="GO" id="GO:0009279">
    <property type="term" value="C:cell outer membrane"/>
    <property type="evidence" value="ECO:0007669"/>
    <property type="project" value="UniProtKB-SubCell"/>
</dbReference>
<dbReference type="Gene3D" id="2.170.130.10">
    <property type="entry name" value="TonB-dependent receptor, plug domain"/>
    <property type="match status" value="1"/>
</dbReference>
<comment type="subcellular location">
    <subcellularLocation>
        <location evidence="1 11">Cell outer membrane</location>
        <topology evidence="1 11">Multi-pass membrane protein</topology>
    </subcellularLocation>
</comment>
<dbReference type="RefSeq" id="WP_065295223.1">
    <property type="nucleotide sequence ID" value="NZ_MAQE01000012.1"/>
</dbReference>
<evidence type="ECO:0000256" key="1">
    <source>
        <dbReference type="ARBA" id="ARBA00004571"/>
    </source>
</evidence>
<dbReference type="Pfam" id="PF00593">
    <property type="entry name" value="TonB_dep_Rec_b-barrel"/>
    <property type="match status" value="1"/>
</dbReference>
<keyword evidence="5 11" id="KW-0812">Transmembrane</keyword>
<keyword evidence="6 14" id="KW-0732">Signal</keyword>
<dbReference type="SUPFAM" id="SSF56935">
    <property type="entry name" value="Porins"/>
    <property type="match status" value="1"/>
</dbReference>
<dbReference type="Pfam" id="PF07715">
    <property type="entry name" value="Plug"/>
    <property type="match status" value="1"/>
</dbReference>
<dbReference type="InterPro" id="IPR036942">
    <property type="entry name" value="Beta-barrel_TonB_sf"/>
</dbReference>
<dbReference type="PANTHER" id="PTHR30069">
    <property type="entry name" value="TONB-DEPENDENT OUTER MEMBRANE RECEPTOR"/>
    <property type="match status" value="1"/>
</dbReference>
<keyword evidence="3 11" id="KW-0813">Transport</keyword>
<dbReference type="EMBL" id="MAQE01000012">
    <property type="protein sequence ID" value="OBY52777.1"/>
    <property type="molecule type" value="Genomic_DNA"/>
</dbReference>
<accession>A0AAP7GYV7</accession>
<feature type="domain" description="TonB-dependent receptor-like beta-barrel" evidence="15">
    <location>
        <begin position="240"/>
        <end position="683"/>
    </location>
</feature>
<protein>
    <submittedName>
        <fullName evidence="17">TonB-dependent receptor</fullName>
    </submittedName>
</protein>
<dbReference type="PANTHER" id="PTHR30069:SF29">
    <property type="entry name" value="HEMOGLOBIN AND HEMOGLOBIN-HAPTOGLOBIN-BINDING PROTEIN 1-RELATED"/>
    <property type="match status" value="1"/>
</dbReference>
<proteinExistence type="inferred from homology"/>
<reference evidence="17 18" key="1">
    <citation type="submission" date="2016-06" db="EMBL/GenBank/DDBJ databases">
        <title>Simultaneous identification of Haemophilus influenzae and Haemophilus haemolyticus using TaqMan real-time PCR.</title>
        <authorList>
            <person name="Price E.P."/>
            <person name="Sarovich D.S."/>
            <person name="Harris T."/>
            <person name="Spargo J.C."/>
            <person name="Nosworthy E."/>
            <person name="Beissbarth J."/>
            <person name="Smith-Vaughan H."/>
        </authorList>
    </citation>
    <scope>NUCLEOTIDE SEQUENCE [LARGE SCALE GENOMIC DNA]</scope>
    <source>
        <strain evidence="17 18">ATCC 7901</strain>
    </source>
</reference>
<dbReference type="InterPro" id="IPR037066">
    <property type="entry name" value="Plug_dom_sf"/>
</dbReference>
<evidence type="ECO:0000256" key="11">
    <source>
        <dbReference type="PROSITE-ProRule" id="PRU01360"/>
    </source>
</evidence>
<evidence type="ECO:0000256" key="12">
    <source>
        <dbReference type="RuleBase" id="RU003357"/>
    </source>
</evidence>
<keyword evidence="7 12" id="KW-0798">TonB box</keyword>
<dbReference type="CDD" id="cd01347">
    <property type="entry name" value="ligand_gated_channel"/>
    <property type="match status" value="1"/>
</dbReference>
<evidence type="ECO:0000256" key="5">
    <source>
        <dbReference type="ARBA" id="ARBA00022692"/>
    </source>
</evidence>
<dbReference type="InterPro" id="IPR039426">
    <property type="entry name" value="TonB-dep_rcpt-like"/>
</dbReference>
<evidence type="ECO:0000259" key="16">
    <source>
        <dbReference type="Pfam" id="PF07715"/>
    </source>
</evidence>
<dbReference type="NCBIfam" id="TIGR01786">
    <property type="entry name" value="TonB-hemlactrns"/>
    <property type="match status" value="1"/>
</dbReference>
<feature type="signal peptide" evidence="14">
    <location>
        <begin position="1"/>
        <end position="23"/>
    </location>
</feature>
<keyword evidence="8 11" id="KW-0472">Membrane</keyword>
<evidence type="ECO:0000256" key="14">
    <source>
        <dbReference type="SAM" id="SignalP"/>
    </source>
</evidence>
<name>A0AAP7GYV7_AGGAP</name>
<dbReference type="InterPro" id="IPR000531">
    <property type="entry name" value="Beta-barrel_TonB"/>
</dbReference>
<dbReference type="InterPro" id="IPR010949">
    <property type="entry name" value="TonB_Hb/transfer/lactofer_rcpt"/>
</dbReference>
<organism evidence="17 18">
    <name type="scientific">Aggregatibacter aphrophilus</name>
    <name type="common">Haemophilus aphrophilus</name>
    <dbReference type="NCBI Taxonomy" id="732"/>
    <lineage>
        <taxon>Bacteria</taxon>
        <taxon>Pseudomonadati</taxon>
        <taxon>Pseudomonadota</taxon>
        <taxon>Gammaproteobacteria</taxon>
        <taxon>Pasteurellales</taxon>
        <taxon>Pasteurellaceae</taxon>
        <taxon>Aggregatibacter</taxon>
    </lineage>
</organism>
<dbReference type="InterPro" id="IPR012910">
    <property type="entry name" value="Plug_dom"/>
</dbReference>
<gene>
    <name evidence="17" type="ORF">BBB52_05415</name>
</gene>
<comment type="similarity">
    <text evidence="2">Belongs to the TonB-dependent receptor family. Hemoglobin/haptoglobin binding protein subfamily.</text>
</comment>
<dbReference type="GO" id="GO:0015344">
    <property type="term" value="F:siderophore uptake transmembrane transporter activity"/>
    <property type="evidence" value="ECO:0007669"/>
    <property type="project" value="TreeGrafter"/>
</dbReference>
<keyword evidence="4 11" id="KW-1134">Transmembrane beta strand</keyword>
<dbReference type="Proteomes" id="UP000092746">
    <property type="component" value="Unassembled WGS sequence"/>
</dbReference>
<feature type="region of interest" description="Disordered" evidence="13">
    <location>
        <begin position="204"/>
        <end position="228"/>
    </location>
</feature>
<evidence type="ECO:0000256" key="3">
    <source>
        <dbReference type="ARBA" id="ARBA00022448"/>
    </source>
</evidence>
<keyword evidence="9 17" id="KW-0675">Receptor</keyword>
<evidence type="ECO:0000256" key="7">
    <source>
        <dbReference type="ARBA" id="ARBA00023077"/>
    </source>
</evidence>
<evidence type="ECO:0000256" key="9">
    <source>
        <dbReference type="ARBA" id="ARBA00023170"/>
    </source>
</evidence>
<keyword evidence="10 11" id="KW-0998">Cell outer membrane</keyword>
<evidence type="ECO:0000313" key="18">
    <source>
        <dbReference type="Proteomes" id="UP000092746"/>
    </source>
</evidence>
<evidence type="ECO:0000256" key="10">
    <source>
        <dbReference type="ARBA" id="ARBA00023237"/>
    </source>
</evidence>
<comment type="caution">
    <text evidence="17">The sequence shown here is derived from an EMBL/GenBank/DDBJ whole genome shotgun (WGS) entry which is preliminary data.</text>
</comment>
<dbReference type="AlphaFoldDB" id="A0AAP7GYV7"/>